<dbReference type="NCBIfam" id="TIGR00071">
    <property type="entry name" value="hisT_truA"/>
    <property type="match status" value="1"/>
</dbReference>
<dbReference type="PIRSF" id="PIRSF001430">
    <property type="entry name" value="tRNA_psdUrid_synth"/>
    <property type="match status" value="1"/>
</dbReference>
<gene>
    <name evidence="4 9" type="primary">truA</name>
    <name evidence="9" type="ORF">HQQ74_02030</name>
</gene>
<evidence type="ECO:0000256" key="7">
    <source>
        <dbReference type="RuleBase" id="RU003792"/>
    </source>
</evidence>
<evidence type="ECO:0000256" key="3">
    <source>
        <dbReference type="ARBA" id="ARBA00023235"/>
    </source>
</evidence>
<evidence type="ECO:0000256" key="6">
    <source>
        <dbReference type="PIRSR" id="PIRSR001430-2"/>
    </source>
</evidence>
<dbReference type="EMBL" id="JABMJE010000015">
    <property type="protein sequence ID" value="NQS77493.1"/>
    <property type="molecule type" value="Genomic_DNA"/>
</dbReference>
<feature type="binding site" evidence="4 6">
    <location>
        <position position="110"/>
    </location>
    <ligand>
        <name>substrate</name>
    </ligand>
</feature>
<evidence type="ECO:0000256" key="1">
    <source>
        <dbReference type="ARBA" id="ARBA00009375"/>
    </source>
</evidence>
<dbReference type="InterPro" id="IPR020095">
    <property type="entry name" value="PsdUridine_synth_TruA_C"/>
</dbReference>
<dbReference type="AlphaFoldDB" id="A0A8T7GZC8"/>
<dbReference type="Gene3D" id="3.30.70.580">
    <property type="entry name" value="Pseudouridine synthase I, catalytic domain, N-terminal subdomain"/>
    <property type="match status" value="1"/>
</dbReference>
<dbReference type="GO" id="GO:0160147">
    <property type="term" value="F:tRNA pseudouridine(38-40) synthase activity"/>
    <property type="evidence" value="ECO:0007669"/>
    <property type="project" value="UniProtKB-EC"/>
</dbReference>
<dbReference type="InterPro" id="IPR001406">
    <property type="entry name" value="PsdUridine_synth_TruA"/>
</dbReference>
<dbReference type="Gene3D" id="3.30.70.660">
    <property type="entry name" value="Pseudouridine synthase I, catalytic domain, C-terminal subdomain"/>
    <property type="match status" value="1"/>
</dbReference>
<dbReference type="GO" id="GO:0031119">
    <property type="term" value="P:tRNA pseudouridine synthesis"/>
    <property type="evidence" value="ECO:0007669"/>
    <property type="project" value="UniProtKB-UniRule"/>
</dbReference>
<name>A0A8T7GZC8_9EURY</name>
<comment type="caution">
    <text evidence="4">Lacks conserved residue(s) required for the propagation of feature annotation.</text>
</comment>
<comment type="function">
    <text evidence="4">Formation of pseudouridine at positions 38, 39 and 40 in the anticodon stem and loop of transfer RNAs.</text>
</comment>
<proteinExistence type="inferred from homology"/>
<comment type="similarity">
    <text evidence="1 4 7">Belongs to the tRNA pseudouridine synthase TruA family.</text>
</comment>
<feature type="domain" description="Pseudouridine synthase I TruA alpha/beta" evidence="8">
    <location>
        <begin position="127"/>
        <end position="226"/>
    </location>
</feature>
<keyword evidence="2 4" id="KW-0819">tRNA processing</keyword>
<comment type="catalytic activity">
    <reaction evidence="4 7">
        <text>uridine(38/39/40) in tRNA = pseudouridine(38/39/40) in tRNA</text>
        <dbReference type="Rhea" id="RHEA:22376"/>
        <dbReference type="Rhea" id="RHEA-COMP:10085"/>
        <dbReference type="Rhea" id="RHEA-COMP:10087"/>
        <dbReference type="ChEBI" id="CHEBI:65314"/>
        <dbReference type="ChEBI" id="CHEBI:65315"/>
        <dbReference type="EC" id="5.4.99.12"/>
    </reaction>
</comment>
<dbReference type="GO" id="GO:0003723">
    <property type="term" value="F:RNA binding"/>
    <property type="evidence" value="ECO:0007669"/>
    <property type="project" value="InterPro"/>
</dbReference>
<dbReference type="Proteomes" id="UP000737555">
    <property type="component" value="Unassembled WGS sequence"/>
</dbReference>
<evidence type="ECO:0000256" key="2">
    <source>
        <dbReference type="ARBA" id="ARBA00022694"/>
    </source>
</evidence>
<dbReference type="Pfam" id="PF01416">
    <property type="entry name" value="PseudoU_synth_1"/>
    <property type="match status" value="1"/>
</dbReference>
<dbReference type="PANTHER" id="PTHR11142:SF0">
    <property type="entry name" value="TRNA PSEUDOURIDINE SYNTHASE-LIKE 1"/>
    <property type="match status" value="1"/>
</dbReference>
<dbReference type="InterPro" id="IPR020094">
    <property type="entry name" value="TruA/RsuA/RluB/E/F_N"/>
</dbReference>
<keyword evidence="3 4" id="KW-0413">Isomerase</keyword>
<accession>A0A8T7GZC8</accession>
<comment type="caution">
    <text evidence="9">The sequence shown here is derived from an EMBL/GenBank/DDBJ whole genome shotgun (WGS) entry which is preliminary data.</text>
</comment>
<evidence type="ECO:0000313" key="10">
    <source>
        <dbReference type="Proteomes" id="UP000737555"/>
    </source>
</evidence>
<dbReference type="EC" id="5.4.99.12" evidence="4"/>
<sequence length="282" mass="32096">MKLALRLSYFGDRLFGSQMQPGLRTVEGEVIMACRRLGLFEDWREAGFAMAGRTDRGVHARSQVCSFFTDKQDRAIRALNRVLPEDIWCTAWTGVPDGFHPRYDATSRTYRYYFIPVPGDVSLMQEAAEEFIGQHNFSLFARTRDRDPVRDILSARVFEHGPFAVFEVTGRSFLWHMVRGMATALEQVGRGEISVEDVVRLLAGAPGRRLPAAPPEGLVLWDIGYEIPFTPLPIDEKSRRCRDGRRHRYHVMMAEISALLIPEDEAQKRPKQTVHAEQTADG</sequence>
<dbReference type="SUPFAM" id="SSF55120">
    <property type="entry name" value="Pseudouridine synthase"/>
    <property type="match status" value="1"/>
</dbReference>
<evidence type="ECO:0000313" key="9">
    <source>
        <dbReference type="EMBL" id="NQS77493.1"/>
    </source>
</evidence>
<protein>
    <recommendedName>
        <fullName evidence="4">tRNA pseudouridine synthase A</fullName>
        <ecNumber evidence="4">5.4.99.12</ecNumber>
    </recommendedName>
    <alternativeName>
        <fullName evidence="4">tRNA pseudouridine(38-40) synthase</fullName>
    </alternativeName>
    <alternativeName>
        <fullName evidence="4">tRNA pseudouridylate synthase I</fullName>
    </alternativeName>
    <alternativeName>
        <fullName evidence="4">tRNA-uridine isomerase I</fullName>
    </alternativeName>
</protein>
<evidence type="ECO:0000256" key="4">
    <source>
        <dbReference type="HAMAP-Rule" id="MF_00171"/>
    </source>
</evidence>
<dbReference type="PANTHER" id="PTHR11142">
    <property type="entry name" value="PSEUDOURIDYLATE SYNTHASE"/>
    <property type="match status" value="1"/>
</dbReference>
<evidence type="ECO:0000259" key="8">
    <source>
        <dbReference type="Pfam" id="PF01416"/>
    </source>
</evidence>
<feature type="active site" description="Nucleophile" evidence="4 5">
    <location>
        <position position="55"/>
    </location>
</feature>
<dbReference type="HAMAP" id="MF_00171">
    <property type="entry name" value="TruA"/>
    <property type="match status" value="1"/>
</dbReference>
<reference evidence="9" key="1">
    <citation type="submission" date="2020-05" db="EMBL/GenBank/DDBJ databases">
        <title>The first insight into the ecology of ammonia-tolerant syntrophic propionate oxidizing bacteria.</title>
        <authorList>
            <person name="Singh A."/>
            <person name="Schnurer A."/>
            <person name="Westerholm M."/>
        </authorList>
    </citation>
    <scope>NUCLEOTIDE SEQUENCE</scope>
    <source>
        <strain evidence="9">MAG54</strain>
    </source>
</reference>
<dbReference type="InterPro" id="IPR020097">
    <property type="entry name" value="PsdUridine_synth_TruA_a/b_dom"/>
</dbReference>
<evidence type="ECO:0000256" key="5">
    <source>
        <dbReference type="PIRSR" id="PIRSR001430-1"/>
    </source>
</evidence>
<organism evidence="9 10">
    <name type="scientific">Methanoculleus bourgensis</name>
    <dbReference type="NCBI Taxonomy" id="83986"/>
    <lineage>
        <taxon>Archaea</taxon>
        <taxon>Methanobacteriati</taxon>
        <taxon>Methanobacteriota</taxon>
        <taxon>Stenosarchaea group</taxon>
        <taxon>Methanomicrobia</taxon>
        <taxon>Methanomicrobiales</taxon>
        <taxon>Methanomicrobiaceae</taxon>
        <taxon>Methanoculleus</taxon>
    </lineage>
</organism>
<dbReference type="InterPro" id="IPR020103">
    <property type="entry name" value="PsdUridine_synth_cat_dom_sf"/>
</dbReference>